<reference evidence="1 2" key="2">
    <citation type="submission" date="2018-11" db="EMBL/GenBank/DDBJ databases">
        <authorList>
            <consortium name="Pathogen Informatics"/>
        </authorList>
    </citation>
    <scope>NUCLEOTIDE SEQUENCE [LARGE SCALE GENOMIC DNA]</scope>
</reference>
<dbReference type="Proteomes" id="UP000050794">
    <property type="component" value="Unassembled WGS sequence"/>
</dbReference>
<accession>A0A183TVZ7</accession>
<protein>
    <submittedName>
        <fullName evidence="3">Secreted protein</fullName>
    </submittedName>
</protein>
<dbReference type="WBParaSite" id="TCNE_0000041601-mRNA-1">
    <property type="protein sequence ID" value="TCNE_0000041601-mRNA-1"/>
    <property type="gene ID" value="TCNE_0000041601"/>
</dbReference>
<dbReference type="AlphaFoldDB" id="A0A183TVZ7"/>
<organism evidence="2 3">
    <name type="scientific">Toxocara canis</name>
    <name type="common">Canine roundworm</name>
    <dbReference type="NCBI Taxonomy" id="6265"/>
    <lineage>
        <taxon>Eukaryota</taxon>
        <taxon>Metazoa</taxon>
        <taxon>Ecdysozoa</taxon>
        <taxon>Nematoda</taxon>
        <taxon>Chromadorea</taxon>
        <taxon>Rhabditida</taxon>
        <taxon>Spirurina</taxon>
        <taxon>Ascaridomorpha</taxon>
        <taxon>Ascaridoidea</taxon>
        <taxon>Toxocaridae</taxon>
        <taxon>Toxocara</taxon>
    </lineage>
</organism>
<name>A0A183TVZ7_TOXCA</name>
<evidence type="ECO:0000313" key="1">
    <source>
        <dbReference type="EMBL" id="VDM24198.1"/>
    </source>
</evidence>
<sequence length="77" mass="7661">MSAQLAGDGGSAFFGSKVPALALSCSSTPVCGFVEATSTAPFETTHLSGPVGADLLVAQFKGAPIDAQEPQSLFKSG</sequence>
<proteinExistence type="predicted"/>
<reference evidence="3" key="1">
    <citation type="submission" date="2016-06" db="UniProtKB">
        <authorList>
            <consortium name="WormBaseParasite"/>
        </authorList>
    </citation>
    <scope>IDENTIFICATION</scope>
</reference>
<keyword evidence="2" id="KW-1185">Reference proteome</keyword>
<gene>
    <name evidence="1" type="ORF">TCNE_LOCUS417</name>
</gene>
<evidence type="ECO:0000313" key="3">
    <source>
        <dbReference type="WBParaSite" id="TCNE_0000041601-mRNA-1"/>
    </source>
</evidence>
<dbReference type="EMBL" id="UYWY01000188">
    <property type="protein sequence ID" value="VDM24198.1"/>
    <property type="molecule type" value="Genomic_DNA"/>
</dbReference>
<evidence type="ECO:0000313" key="2">
    <source>
        <dbReference type="Proteomes" id="UP000050794"/>
    </source>
</evidence>